<dbReference type="NCBIfam" id="TIGR00543">
    <property type="entry name" value="isochor_syn"/>
    <property type="match status" value="1"/>
</dbReference>
<dbReference type="GO" id="GO:0009234">
    <property type="term" value="P:menaquinone biosynthetic process"/>
    <property type="evidence" value="ECO:0007669"/>
    <property type="project" value="UniProtKB-UniRule"/>
</dbReference>
<gene>
    <name evidence="5" type="primary">menF</name>
    <name evidence="8" type="ORF">GBA65_16925</name>
</gene>
<evidence type="ECO:0000256" key="3">
    <source>
        <dbReference type="ARBA" id="ARBA00022842"/>
    </source>
</evidence>
<keyword evidence="5" id="KW-0474">Menaquinone biosynthesis</keyword>
<evidence type="ECO:0000313" key="8">
    <source>
        <dbReference type="EMBL" id="QIN79927.1"/>
    </source>
</evidence>
<feature type="binding site" evidence="5">
    <location>
        <position position="446"/>
    </location>
    <ligand>
        <name>Mg(2+)</name>
        <dbReference type="ChEBI" id="CHEBI:18420"/>
    </ligand>
</feature>
<reference evidence="8 9" key="1">
    <citation type="submission" date="2019-10" db="EMBL/GenBank/DDBJ databases">
        <title>Rubrobacter sp nov SCSIO 52915 isolated from a deep-sea sediment in the South China Sea.</title>
        <authorList>
            <person name="Chen R.W."/>
        </authorList>
    </citation>
    <scope>NUCLEOTIDE SEQUENCE [LARGE SCALE GENOMIC DNA]</scope>
    <source>
        <strain evidence="8 9">SCSIO 52915</strain>
    </source>
</reference>
<evidence type="ECO:0000256" key="6">
    <source>
        <dbReference type="SAM" id="MobiDB-lite"/>
    </source>
</evidence>
<dbReference type="EC" id="5.4.4.2" evidence="5"/>
<protein>
    <recommendedName>
        <fullName evidence="5">Isochorismate synthase MenF</fullName>
        <ecNumber evidence="5">5.4.4.2</ecNumber>
    </recommendedName>
    <alternativeName>
        <fullName evidence="5">Isochorismate mutase</fullName>
    </alternativeName>
</protein>
<dbReference type="SUPFAM" id="SSF56322">
    <property type="entry name" value="ADC synthase"/>
    <property type="match status" value="1"/>
</dbReference>
<evidence type="ECO:0000256" key="1">
    <source>
        <dbReference type="ARBA" id="ARBA00000799"/>
    </source>
</evidence>
<comment type="cofactor">
    <cofactor evidence="5">
        <name>Mg(2+)</name>
        <dbReference type="ChEBI" id="CHEBI:18420"/>
    </cofactor>
</comment>
<comment type="similarity">
    <text evidence="2 5">Belongs to the isochorismate synthase family.</text>
</comment>
<keyword evidence="3 5" id="KW-0460">Magnesium</keyword>
<comment type="pathway">
    <text evidence="5">Quinol/quinone metabolism; 1,4-dihydroxy-2-naphthoate biosynthesis; 1,4-dihydroxy-2-naphthoate from chorismate: step 1/7.</text>
</comment>
<dbReference type="InterPro" id="IPR005801">
    <property type="entry name" value="ADC_synthase"/>
</dbReference>
<dbReference type="GO" id="GO:0008909">
    <property type="term" value="F:isochorismate synthase activity"/>
    <property type="evidence" value="ECO:0007669"/>
    <property type="project" value="UniProtKB-UniRule"/>
</dbReference>
<feature type="domain" description="Chorismate-utilising enzyme C-terminal" evidence="7">
    <location>
        <begin position="197"/>
        <end position="450"/>
    </location>
</feature>
<dbReference type="InterPro" id="IPR044250">
    <property type="entry name" value="MenF-like"/>
</dbReference>
<sequence length="469" mass="50647">MLSRDYAGAIFERTDARRALAEEVGRVLEGNAGLTAEERIVRLEVPAGDLDPLRWLGSQVMRPRSFWSGREDGTAVAAVGVADVVEGDGTAPDASLRERLALLSSGARYYGGLRFDPERGADEEWGAFGAHRFVLPRFELLRRGDEATLACNLVLPRDAERAGELLDELEGLTVPEGWPGSDGPLPTPVSRVDRPDRAGWGENVRSALEAFEAGRMDKVVLARRVDLGFGEDLDAVSLMETLREATPGCFHFLVEPEDGAAFLGASPERLFRREGRGISSEAVAGTRPRGASEVDDAELREELLGSAKDQAEHSIVRVSIEESLGALCRELKVEDRASEMKLARGRHLVSRIRGILREGVSDADVLAALHPTPAVGGYPKGEAIGEIRALEPFDRGWYAGPIGWIGADGAEFAVGIRSGLVRGGRLSLYSGAGIVVGSTPDGEWAEIEQKISDFTRVFGLDPEERDARA</sequence>
<organism evidence="8 9">
    <name type="scientific">Rubrobacter marinus</name>
    <dbReference type="NCBI Taxonomy" id="2653852"/>
    <lineage>
        <taxon>Bacteria</taxon>
        <taxon>Bacillati</taxon>
        <taxon>Actinomycetota</taxon>
        <taxon>Rubrobacteria</taxon>
        <taxon>Rubrobacterales</taxon>
        <taxon>Rubrobacteraceae</taxon>
        <taxon>Rubrobacter</taxon>
    </lineage>
</organism>
<feature type="active site" description="Proton acceptor" evidence="5">
    <location>
        <position position="218"/>
    </location>
</feature>
<dbReference type="Gene3D" id="3.60.120.10">
    <property type="entry name" value="Anthranilate synthase"/>
    <property type="match status" value="1"/>
</dbReference>
<feature type="active site" description="Proton donor" evidence="5">
    <location>
        <position position="268"/>
    </location>
</feature>
<dbReference type="Proteomes" id="UP000502706">
    <property type="component" value="Chromosome"/>
</dbReference>
<proteinExistence type="inferred from homology"/>
<dbReference type="UniPathway" id="UPA01057">
    <property type="reaction ID" value="UER00163"/>
</dbReference>
<evidence type="ECO:0000256" key="2">
    <source>
        <dbReference type="ARBA" id="ARBA00005297"/>
    </source>
</evidence>
<dbReference type="GO" id="GO:0000287">
    <property type="term" value="F:magnesium ion binding"/>
    <property type="evidence" value="ECO:0007669"/>
    <property type="project" value="UniProtKB-UniRule"/>
</dbReference>
<dbReference type="InterPro" id="IPR034681">
    <property type="entry name" value="MenF"/>
</dbReference>
<evidence type="ECO:0000256" key="4">
    <source>
        <dbReference type="ARBA" id="ARBA00023235"/>
    </source>
</evidence>
<dbReference type="EMBL" id="CP045121">
    <property type="protein sequence ID" value="QIN79927.1"/>
    <property type="molecule type" value="Genomic_DNA"/>
</dbReference>
<dbReference type="PANTHER" id="PTHR47253">
    <property type="match status" value="1"/>
</dbReference>
<dbReference type="InterPro" id="IPR004561">
    <property type="entry name" value="IsoChor_synthase"/>
</dbReference>
<comment type="pathway">
    <text evidence="5">Quinol/quinone metabolism; menaquinone biosynthesis.</text>
</comment>
<dbReference type="Pfam" id="PF00425">
    <property type="entry name" value="Chorismate_bind"/>
    <property type="match status" value="1"/>
</dbReference>
<dbReference type="PANTHER" id="PTHR47253:SF4">
    <property type="entry name" value="ISOCHORISMATE SYNTHASE 2, CHLOROPLASTIC"/>
    <property type="match status" value="1"/>
</dbReference>
<dbReference type="AlphaFoldDB" id="A0A6G8Q0T2"/>
<evidence type="ECO:0000259" key="7">
    <source>
        <dbReference type="Pfam" id="PF00425"/>
    </source>
</evidence>
<keyword evidence="5" id="KW-0479">Metal-binding</keyword>
<dbReference type="KEGG" id="rmar:GBA65_16925"/>
<evidence type="ECO:0000313" key="9">
    <source>
        <dbReference type="Proteomes" id="UP000502706"/>
    </source>
</evidence>
<dbReference type="InterPro" id="IPR015890">
    <property type="entry name" value="Chorismate_C"/>
</dbReference>
<dbReference type="RefSeq" id="WP_166397601.1">
    <property type="nucleotide sequence ID" value="NZ_CP045121.1"/>
</dbReference>
<feature type="binding site" evidence="5">
    <location>
        <position position="312"/>
    </location>
    <ligand>
        <name>Mg(2+)</name>
        <dbReference type="ChEBI" id="CHEBI:18420"/>
    </ligand>
</feature>
<comment type="catalytic activity">
    <reaction evidence="1 5">
        <text>chorismate = isochorismate</text>
        <dbReference type="Rhea" id="RHEA:18985"/>
        <dbReference type="ChEBI" id="CHEBI:29748"/>
        <dbReference type="ChEBI" id="CHEBI:29780"/>
        <dbReference type="EC" id="5.4.4.2"/>
    </reaction>
</comment>
<dbReference type="HAMAP" id="MF_01935">
    <property type="entry name" value="MenF"/>
    <property type="match status" value="1"/>
</dbReference>
<keyword evidence="4 5" id="KW-0413">Isomerase</keyword>
<feature type="region of interest" description="Disordered" evidence="6">
    <location>
        <begin position="172"/>
        <end position="196"/>
    </location>
</feature>
<name>A0A6G8Q0T2_9ACTN</name>
<evidence type="ECO:0000256" key="5">
    <source>
        <dbReference type="HAMAP-Rule" id="MF_01935"/>
    </source>
</evidence>
<comment type="function">
    <text evidence="5">Catalyzes the conversion of chorismate to isochorismate.</text>
</comment>
<keyword evidence="9" id="KW-1185">Reference proteome</keyword>
<accession>A0A6G8Q0T2</accession>
<dbReference type="UniPathway" id="UPA00079"/>